<sequence length="264" mass="27599">MEHATLLSKLADQAISSSAFPEAARVKSAICFLDFLSCALESAHLPWSQQVRDIAAKSSGRVPVVGEAIRASAEEAAFANAVRGHGLVREDMHTGSISHMGVAIWPVLISLAAENPTLAVSPLAAAISGYELGGRIGRVLITPEMARHFRPTGLIGPLAATLAGAALLRFDREKTINALAFAANAFGGLNEWPHSGADDMYFHPGFAARNAITALRLAGLGATGSASILDGQAGLFASFGIPLAPERLSLFPQGECEIMAVFNK</sequence>
<name>A0A0A3YMJ3_9GAMM</name>
<dbReference type="AlphaFoldDB" id="A0A0A3YMJ3"/>
<organism evidence="3 4">
    <name type="scientific">Erwinia typographi</name>
    <dbReference type="NCBI Taxonomy" id="371042"/>
    <lineage>
        <taxon>Bacteria</taxon>
        <taxon>Pseudomonadati</taxon>
        <taxon>Pseudomonadota</taxon>
        <taxon>Gammaproteobacteria</taxon>
        <taxon>Enterobacterales</taxon>
        <taxon>Erwiniaceae</taxon>
        <taxon>Erwinia</taxon>
    </lineage>
</organism>
<proteinExistence type="inferred from homology"/>
<evidence type="ECO:0000259" key="2">
    <source>
        <dbReference type="Pfam" id="PF03972"/>
    </source>
</evidence>
<comment type="similarity">
    <text evidence="1">Belongs to the PrpD family.</text>
</comment>
<dbReference type="PANTHER" id="PTHR16943">
    <property type="entry name" value="2-METHYLCITRATE DEHYDRATASE-RELATED"/>
    <property type="match status" value="1"/>
</dbReference>
<feature type="non-terminal residue" evidence="3">
    <location>
        <position position="264"/>
    </location>
</feature>
<dbReference type="Gene3D" id="1.10.4100.10">
    <property type="entry name" value="2-methylcitrate dehydratase PrpD"/>
    <property type="match status" value="1"/>
</dbReference>
<dbReference type="SUPFAM" id="SSF103378">
    <property type="entry name" value="2-methylcitrate dehydratase PrpD"/>
    <property type="match status" value="1"/>
</dbReference>
<dbReference type="eggNOG" id="COG2079">
    <property type="taxonomic scope" value="Bacteria"/>
</dbReference>
<evidence type="ECO:0000313" key="4">
    <source>
        <dbReference type="Proteomes" id="UP000030351"/>
    </source>
</evidence>
<dbReference type="GO" id="GO:0016829">
    <property type="term" value="F:lyase activity"/>
    <property type="evidence" value="ECO:0007669"/>
    <property type="project" value="InterPro"/>
</dbReference>
<comment type="caution">
    <text evidence="3">The sequence shown here is derived from an EMBL/GenBank/DDBJ whole genome shotgun (WGS) entry which is preliminary data.</text>
</comment>
<reference evidence="3 4" key="1">
    <citation type="submission" date="2014-10" db="EMBL/GenBank/DDBJ databases">
        <title>Genome sequence of Erwinia typographi M043b.</title>
        <authorList>
            <person name="Chan K.-G."/>
            <person name="Tan W.-S."/>
        </authorList>
    </citation>
    <scope>NUCLEOTIDE SEQUENCE [LARGE SCALE GENOMIC DNA]</scope>
    <source>
        <strain evidence="3 4">M043b</strain>
    </source>
</reference>
<keyword evidence="4" id="KW-1185">Reference proteome</keyword>
<dbReference type="Proteomes" id="UP000030351">
    <property type="component" value="Unassembled WGS sequence"/>
</dbReference>
<dbReference type="InterPro" id="IPR005656">
    <property type="entry name" value="MmgE_PrpD"/>
</dbReference>
<dbReference type="InterPro" id="IPR036148">
    <property type="entry name" value="MmgE/PrpD_sf"/>
</dbReference>
<dbReference type="InterPro" id="IPR042183">
    <property type="entry name" value="MmgE/PrpD_sf_1"/>
</dbReference>
<dbReference type="STRING" id="371042.NG99_25275"/>
<evidence type="ECO:0000313" key="3">
    <source>
        <dbReference type="EMBL" id="KGT86526.1"/>
    </source>
</evidence>
<feature type="domain" description="MmgE/PrpD N-terminal" evidence="2">
    <location>
        <begin position="17"/>
        <end position="239"/>
    </location>
</feature>
<dbReference type="InterPro" id="IPR045336">
    <property type="entry name" value="MmgE_PrpD_N"/>
</dbReference>
<dbReference type="EMBL" id="JRUQ01000092">
    <property type="protein sequence ID" value="KGT86526.1"/>
    <property type="molecule type" value="Genomic_DNA"/>
</dbReference>
<dbReference type="PANTHER" id="PTHR16943:SF8">
    <property type="entry name" value="2-METHYLCITRATE DEHYDRATASE"/>
    <property type="match status" value="1"/>
</dbReference>
<dbReference type="RefSeq" id="WP_034899189.1">
    <property type="nucleotide sequence ID" value="NZ_JRUQ01000092.1"/>
</dbReference>
<protein>
    <recommendedName>
        <fullName evidence="2">MmgE/PrpD N-terminal domain-containing protein</fullName>
    </recommendedName>
</protein>
<accession>A0A0A3YMJ3</accession>
<evidence type="ECO:0000256" key="1">
    <source>
        <dbReference type="ARBA" id="ARBA00006174"/>
    </source>
</evidence>
<gene>
    <name evidence="3" type="ORF">NG99_25275</name>
</gene>
<dbReference type="Pfam" id="PF03972">
    <property type="entry name" value="MmgE_PrpD_N"/>
    <property type="match status" value="1"/>
</dbReference>